<feature type="domain" description="Peptidase S1" evidence="7">
    <location>
        <begin position="152"/>
        <end position="369"/>
    </location>
</feature>
<dbReference type="AlphaFoldDB" id="D2A2R9"/>
<proteinExistence type="inferred from homology"/>
<dbReference type="FunFam" id="2.40.10.10:FF:000068">
    <property type="entry name" value="transmembrane protease serine 2"/>
    <property type="match status" value="1"/>
</dbReference>
<organism evidence="8 9">
    <name type="scientific">Tribolium castaneum</name>
    <name type="common">Red flour beetle</name>
    <dbReference type="NCBI Taxonomy" id="7070"/>
    <lineage>
        <taxon>Eukaryota</taxon>
        <taxon>Metazoa</taxon>
        <taxon>Ecdysozoa</taxon>
        <taxon>Arthropoda</taxon>
        <taxon>Hexapoda</taxon>
        <taxon>Insecta</taxon>
        <taxon>Pterygota</taxon>
        <taxon>Neoptera</taxon>
        <taxon>Endopterygota</taxon>
        <taxon>Coleoptera</taxon>
        <taxon>Polyphaga</taxon>
        <taxon>Cucujiformia</taxon>
        <taxon>Tenebrionidae</taxon>
        <taxon>Tenebrionidae incertae sedis</taxon>
        <taxon>Tribolium</taxon>
    </lineage>
</organism>
<reference evidence="8 9" key="2">
    <citation type="journal article" date="2010" name="Nucleic Acids Res.">
        <title>BeetleBase in 2010: revisions to provide comprehensive genomic information for Tribolium castaneum.</title>
        <authorList>
            <person name="Kim H.S."/>
            <person name="Murphy T."/>
            <person name="Xia J."/>
            <person name="Caragea D."/>
            <person name="Park Y."/>
            <person name="Beeman R.W."/>
            <person name="Lorenzen M.D."/>
            <person name="Butcher S."/>
            <person name="Manak J.R."/>
            <person name="Brown S.J."/>
        </authorList>
    </citation>
    <scope>GENOME REANNOTATION</scope>
    <source>
        <strain evidence="8 9">Georgia GA2</strain>
    </source>
</reference>
<evidence type="ECO:0000256" key="6">
    <source>
        <dbReference type="SAM" id="MobiDB-lite"/>
    </source>
</evidence>
<evidence type="ECO:0000256" key="3">
    <source>
        <dbReference type="ARBA" id="ARBA00022801"/>
    </source>
</evidence>
<evidence type="ECO:0000313" key="9">
    <source>
        <dbReference type="Proteomes" id="UP000007266"/>
    </source>
</evidence>
<dbReference type="SMART" id="SM00020">
    <property type="entry name" value="Tryp_SPc"/>
    <property type="match status" value="1"/>
</dbReference>
<dbReference type="PRINTS" id="PR00722">
    <property type="entry name" value="CHYMOTRYPSIN"/>
</dbReference>
<dbReference type="EMBL" id="KQ971339">
    <property type="protein sequence ID" value="EFA02920.2"/>
    <property type="molecule type" value="Genomic_DNA"/>
</dbReference>
<comment type="similarity">
    <text evidence="1">Belongs to the peptidase S1 family.</text>
</comment>
<dbReference type="HOGENOM" id="CLU_714423_0_0_1"/>
<dbReference type="CDD" id="cd00190">
    <property type="entry name" value="Tryp_SPc"/>
    <property type="match status" value="1"/>
</dbReference>
<dbReference type="GO" id="GO:0004252">
    <property type="term" value="F:serine-type endopeptidase activity"/>
    <property type="evidence" value="ECO:0007669"/>
    <property type="project" value="InterPro"/>
</dbReference>
<protein>
    <submittedName>
        <fullName evidence="8">Serine protease H81</fullName>
    </submittedName>
</protein>
<dbReference type="InterPro" id="IPR043504">
    <property type="entry name" value="Peptidase_S1_PA_chymotrypsin"/>
</dbReference>
<dbReference type="GO" id="GO:0006508">
    <property type="term" value="P:proteolysis"/>
    <property type="evidence" value="ECO:0007669"/>
    <property type="project" value="UniProtKB-KW"/>
</dbReference>
<evidence type="ECO:0000256" key="5">
    <source>
        <dbReference type="ARBA" id="ARBA00023157"/>
    </source>
</evidence>
<keyword evidence="4" id="KW-0720">Serine protease</keyword>
<dbReference type="InParanoid" id="D2A2R9"/>
<dbReference type="PANTHER" id="PTHR24276:SF91">
    <property type="entry name" value="AT26814P-RELATED"/>
    <property type="match status" value="1"/>
</dbReference>
<keyword evidence="3" id="KW-0378">Hydrolase</keyword>
<dbReference type="STRING" id="7070.D2A2R9"/>
<sequence>MSALLFTRVTSQDGKGSTTSTHVTSIKPTKTVTIAKSTTHVTITPTKVDTTVKPTQLQPSFKPTKTEETVTATKTIAAATSKEHAVIKPSTTDAAVKATAETSSKTKTTGTSVNVGPATKPKPETDSTKPSKPGDVVKVRIADAAVIPPAKVTVNSAIPIQEAPYQVSILISRKYACSGVIINELFILTAAECVDGVPEADVTVRIGSKYVDRDGEIIQVTKITKHPMYTAASPDNNIAVLELLNRIEFKDYVAVVGFSSTEWPMGTEGLATGWKPIDGETPVPVLKRTTMKIVPHKACEPKKYNQKNMICVGSLQPMLETCLWRSGSPLVVHNIVVGIFNFKLGCEPGNSRVYTSVPAFRKFIRGVVLE</sequence>
<feature type="region of interest" description="Disordered" evidence="6">
    <location>
        <begin position="98"/>
        <end position="134"/>
    </location>
</feature>
<evidence type="ECO:0000256" key="2">
    <source>
        <dbReference type="ARBA" id="ARBA00022670"/>
    </source>
</evidence>
<evidence type="ECO:0000259" key="7">
    <source>
        <dbReference type="PROSITE" id="PS50240"/>
    </source>
</evidence>
<dbReference type="PROSITE" id="PS50240">
    <property type="entry name" value="TRYPSIN_DOM"/>
    <property type="match status" value="1"/>
</dbReference>
<dbReference type="InterPro" id="IPR009003">
    <property type="entry name" value="Peptidase_S1_PA"/>
</dbReference>
<evidence type="ECO:0000256" key="1">
    <source>
        <dbReference type="ARBA" id="ARBA00007664"/>
    </source>
</evidence>
<dbReference type="Pfam" id="PF00089">
    <property type="entry name" value="Trypsin"/>
    <property type="match status" value="1"/>
</dbReference>
<dbReference type="SUPFAM" id="SSF50494">
    <property type="entry name" value="Trypsin-like serine proteases"/>
    <property type="match status" value="1"/>
</dbReference>
<reference evidence="8 9" key="1">
    <citation type="journal article" date="2008" name="Nature">
        <title>The genome of the model beetle and pest Tribolium castaneum.</title>
        <authorList>
            <consortium name="Tribolium Genome Sequencing Consortium"/>
            <person name="Richards S."/>
            <person name="Gibbs R.A."/>
            <person name="Weinstock G.M."/>
            <person name="Brown S.J."/>
            <person name="Denell R."/>
            <person name="Beeman R.W."/>
            <person name="Gibbs R."/>
            <person name="Beeman R.W."/>
            <person name="Brown S.J."/>
            <person name="Bucher G."/>
            <person name="Friedrich M."/>
            <person name="Grimmelikhuijzen C.J."/>
            <person name="Klingler M."/>
            <person name="Lorenzen M."/>
            <person name="Richards S."/>
            <person name="Roth S."/>
            <person name="Schroder R."/>
            <person name="Tautz D."/>
            <person name="Zdobnov E.M."/>
            <person name="Muzny D."/>
            <person name="Gibbs R.A."/>
            <person name="Weinstock G.M."/>
            <person name="Attaway T."/>
            <person name="Bell S."/>
            <person name="Buhay C.J."/>
            <person name="Chandrabose M.N."/>
            <person name="Chavez D."/>
            <person name="Clerk-Blankenburg K.P."/>
            <person name="Cree A."/>
            <person name="Dao M."/>
            <person name="Davis C."/>
            <person name="Chacko J."/>
            <person name="Dinh H."/>
            <person name="Dugan-Rocha S."/>
            <person name="Fowler G."/>
            <person name="Garner T.T."/>
            <person name="Garnes J."/>
            <person name="Gnirke A."/>
            <person name="Hawes A."/>
            <person name="Hernandez J."/>
            <person name="Hines S."/>
            <person name="Holder M."/>
            <person name="Hume J."/>
            <person name="Jhangiani S.N."/>
            <person name="Joshi V."/>
            <person name="Khan Z.M."/>
            <person name="Jackson L."/>
            <person name="Kovar C."/>
            <person name="Kowis A."/>
            <person name="Lee S."/>
            <person name="Lewis L.R."/>
            <person name="Margolis J."/>
            <person name="Morgan M."/>
            <person name="Nazareth L.V."/>
            <person name="Nguyen N."/>
            <person name="Okwuonu G."/>
            <person name="Parker D."/>
            <person name="Richards S."/>
            <person name="Ruiz S.J."/>
            <person name="Santibanez J."/>
            <person name="Savard J."/>
            <person name="Scherer S.E."/>
            <person name="Schneider B."/>
            <person name="Sodergren E."/>
            <person name="Tautz D."/>
            <person name="Vattahil S."/>
            <person name="Villasana D."/>
            <person name="White C.S."/>
            <person name="Wright R."/>
            <person name="Park Y."/>
            <person name="Beeman R.W."/>
            <person name="Lord J."/>
            <person name="Oppert B."/>
            <person name="Lorenzen M."/>
            <person name="Brown S."/>
            <person name="Wang L."/>
            <person name="Savard J."/>
            <person name="Tautz D."/>
            <person name="Richards S."/>
            <person name="Weinstock G."/>
            <person name="Gibbs R.A."/>
            <person name="Liu Y."/>
            <person name="Worley K."/>
            <person name="Weinstock G."/>
            <person name="Elsik C.G."/>
            <person name="Reese J.T."/>
            <person name="Elhaik E."/>
            <person name="Landan G."/>
            <person name="Graur D."/>
            <person name="Arensburger P."/>
            <person name="Atkinson P."/>
            <person name="Beeman R.W."/>
            <person name="Beidler J."/>
            <person name="Brown S.J."/>
            <person name="Demuth J.P."/>
            <person name="Drury D.W."/>
            <person name="Du Y.Z."/>
            <person name="Fujiwara H."/>
            <person name="Lorenzen M."/>
            <person name="Maselli V."/>
            <person name="Osanai M."/>
            <person name="Park Y."/>
            <person name="Robertson H.M."/>
            <person name="Tu Z."/>
            <person name="Wang J.J."/>
            <person name="Wang S."/>
            <person name="Richards S."/>
            <person name="Song H."/>
            <person name="Zhang L."/>
            <person name="Sodergren E."/>
            <person name="Werner D."/>
            <person name="Stanke M."/>
            <person name="Morgenstern B."/>
            <person name="Solovyev V."/>
            <person name="Kosarev P."/>
            <person name="Brown G."/>
            <person name="Chen H.C."/>
            <person name="Ermolaeva O."/>
            <person name="Hlavina W."/>
            <person name="Kapustin Y."/>
            <person name="Kiryutin B."/>
            <person name="Kitts P."/>
            <person name="Maglott D."/>
            <person name="Pruitt K."/>
            <person name="Sapojnikov V."/>
            <person name="Souvorov A."/>
            <person name="Mackey A.J."/>
            <person name="Waterhouse R.M."/>
            <person name="Wyder S."/>
            <person name="Zdobnov E.M."/>
            <person name="Zdobnov E.M."/>
            <person name="Wyder S."/>
            <person name="Kriventseva E.V."/>
            <person name="Kadowaki T."/>
            <person name="Bork P."/>
            <person name="Aranda M."/>
            <person name="Bao R."/>
            <person name="Beermann A."/>
            <person name="Berns N."/>
            <person name="Bolognesi R."/>
            <person name="Bonneton F."/>
            <person name="Bopp D."/>
            <person name="Brown S.J."/>
            <person name="Bucher G."/>
            <person name="Butts T."/>
            <person name="Chaumot A."/>
            <person name="Denell R.E."/>
            <person name="Ferrier D.E."/>
            <person name="Friedrich M."/>
            <person name="Gordon C.M."/>
            <person name="Jindra M."/>
            <person name="Klingler M."/>
            <person name="Lan Q."/>
            <person name="Lattorff H.M."/>
            <person name="Laudet V."/>
            <person name="von Levetsow C."/>
            <person name="Liu Z."/>
            <person name="Lutz R."/>
            <person name="Lynch J.A."/>
            <person name="da Fonseca R.N."/>
            <person name="Posnien N."/>
            <person name="Reuter R."/>
            <person name="Roth S."/>
            <person name="Savard J."/>
            <person name="Schinko J.B."/>
            <person name="Schmitt C."/>
            <person name="Schoppmeier M."/>
            <person name="Schroder R."/>
            <person name="Shippy T.D."/>
            <person name="Simonnet F."/>
            <person name="Marques-Souza H."/>
            <person name="Tautz D."/>
            <person name="Tomoyasu Y."/>
            <person name="Trauner J."/>
            <person name="Van der Zee M."/>
            <person name="Vervoort M."/>
            <person name="Wittkopp N."/>
            <person name="Wimmer E.A."/>
            <person name="Yang X."/>
            <person name="Jones A.K."/>
            <person name="Sattelle D.B."/>
            <person name="Ebert P.R."/>
            <person name="Nelson D."/>
            <person name="Scott J.G."/>
            <person name="Beeman R.W."/>
            <person name="Muthukrishnan S."/>
            <person name="Kramer K.J."/>
            <person name="Arakane Y."/>
            <person name="Beeman R.W."/>
            <person name="Zhu Q."/>
            <person name="Hogenkamp D."/>
            <person name="Dixit R."/>
            <person name="Oppert B."/>
            <person name="Jiang H."/>
            <person name="Zou Z."/>
            <person name="Marshall J."/>
            <person name="Elpidina E."/>
            <person name="Vinokurov K."/>
            <person name="Oppert C."/>
            <person name="Zou Z."/>
            <person name="Evans J."/>
            <person name="Lu Z."/>
            <person name="Zhao P."/>
            <person name="Sumathipala N."/>
            <person name="Altincicek B."/>
            <person name="Vilcinskas A."/>
            <person name="Williams M."/>
            <person name="Hultmark D."/>
            <person name="Hetru C."/>
            <person name="Jiang H."/>
            <person name="Grimmelikhuijzen C.J."/>
            <person name="Hauser F."/>
            <person name="Cazzamali G."/>
            <person name="Williamson M."/>
            <person name="Park Y."/>
            <person name="Li B."/>
            <person name="Tanaka Y."/>
            <person name="Predel R."/>
            <person name="Neupert S."/>
            <person name="Schachtner J."/>
            <person name="Verleyen P."/>
            <person name="Raible F."/>
            <person name="Bork P."/>
            <person name="Friedrich M."/>
            <person name="Walden K.K."/>
            <person name="Robertson H.M."/>
            <person name="Angeli S."/>
            <person name="Foret S."/>
            <person name="Bucher G."/>
            <person name="Schuetz S."/>
            <person name="Maleszka R."/>
            <person name="Wimmer E.A."/>
            <person name="Beeman R.W."/>
            <person name="Lorenzen M."/>
            <person name="Tomoyasu Y."/>
            <person name="Miller S.C."/>
            <person name="Grossmann D."/>
            <person name="Bucher G."/>
        </authorList>
    </citation>
    <scope>NUCLEOTIDE SEQUENCE [LARGE SCALE GENOMIC DNA]</scope>
    <source>
        <strain evidence="8 9">Georgia GA2</strain>
    </source>
</reference>
<dbReference type="InterPro" id="IPR001254">
    <property type="entry name" value="Trypsin_dom"/>
</dbReference>
<accession>D2A2R9</accession>
<dbReference type="InterPro" id="IPR001314">
    <property type="entry name" value="Peptidase_S1A"/>
</dbReference>
<dbReference type="InterPro" id="IPR050430">
    <property type="entry name" value="Peptidase_S1"/>
</dbReference>
<evidence type="ECO:0000256" key="4">
    <source>
        <dbReference type="ARBA" id="ARBA00022825"/>
    </source>
</evidence>
<name>D2A2R9_TRICA</name>
<evidence type="ECO:0000313" key="8">
    <source>
        <dbReference type="EMBL" id="EFA02920.2"/>
    </source>
</evidence>
<feature type="compositionally biased region" description="Low complexity" evidence="6">
    <location>
        <begin position="98"/>
        <end position="115"/>
    </location>
</feature>
<dbReference type="eggNOG" id="KOG3627">
    <property type="taxonomic scope" value="Eukaryota"/>
</dbReference>
<dbReference type="PANTHER" id="PTHR24276">
    <property type="entry name" value="POLYSERASE-RELATED"/>
    <property type="match status" value="1"/>
</dbReference>
<keyword evidence="2 8" id="KW-0645">Protease</keyword>
<keyword evidence="9" id="KW-1185">Reference proteome</keyword>
<gene>
    <name evidence="8" type="primary">AUGUSTUS-3.0.2_08505</name>
    <name evidence="8" type="ORF">TcasGA2_TC008505</name>
</gene>
<dbReference type="Gene3D" id="2.40.10.10">
    <property type="entry name" value="Trypsin-like serine proteases"/>
    <property type="match status" value="1"/>
</dbReference>
<dbReference type="Proteomes" id="UP000007266">
    <property type="component" value="Linkage group 4"/>
</dbReference>
<keyword evidence="5" id="KW-1015">Disulfide bond</keyword>